<comment type="caution">
    <text evidence="9">The sequence shown here is derived from an EMBL/GenBank/DDBJ whole genome shotgun (WGS) entry which is preliminary data.</text>
</comment>
<keyword evidence="4 7" id="KW-1133">Transmembrane helix</keyword>
<evidence type="ECO:0000256" key="4">
    <source>
        <dbReference type="ARBA" id="ARBA00022989"/>
    </source>
</evidence>
<protein>
    <submittedName>
        <fullName evidence="9">TM2 domain-containing protein</fullName>
    </submittedName>
</protein>
<dbReference type="AlphaFoldDB" id="A0A5C8D8F9"/>
<evidence type="ECO:0000259" key="8">
    <source>
        <dbReference type="Pfam" id="PF05154"/>
    </source>
</evidence>
<evidence type="ECO:0000313" key="9">
    <source>
        <dbReference type="EMBL" id="TXJ21550.1"/>
    </source>
</evidence>
<evidence type="ECO:0000256" key="7">
    <source>
        <dbReference type="SAM" id="Phobius"/>
    </source>
</evidence>
<dbReference type="Pfam" id="PF05154">
    <property type="entry name" value="TM2"/>
    <property type="match status" value="1"/>
</dbReference>
<evidence type="ECO:0000256" key="3">
    <source>
        <dbReference type="ARBA" id="ARBA00022729"/>
    </source>
</evidence>
<comment type="subcellular location">
    <subcellularLocation>
        <location evidence="1">Membrane</location>
        <topology evidence="1">Multi-pass membrane protein</topology>
    </subcellularLocation>
</comment>
<proteinExistence type="predicted"/>
<dbReference type="PANTHER" id="PTHR21016:SF7">
    <property type="entry name" value="TM2 DOMAIN-CONTAINING PROTEIN 3"/>
    <property type="match status" value="1"/>
</dbReference>
<dbReference type="PANTHER" id="PTHR21016">
    <property type="entry name" value="BETA-AMYLOID BINDING PROTEIN-RELATED"/>
    <property type="match status" value="1"/>
</dbReference>
<feature type="transmembrane region" description="Helical" evidence="7">
    <location>
        <begin position="79"/>
        <end position="105"/>
    </location>
</feature>
<sequence>MNEVNNTQPYQKQLDEVFCSSCGKPIKKEAEICVFCGVRVKRYGGENTSDKDWTTCLLLCLFLGAFGGHRFYVGKTVSGILYLFTLGGFIIGAIIDLICIISGTFKDNEGKLIKLKND</sequence>
<keyword evidence="5 7" id="KW-0472">Membrane</keyword>
<dbReference type="InterPro" id="IPR050932">
    <property type="entry name" value="TM2D1-3-like"/>
</dbReference>
<evidence type="ECO:0000256" key="1">
    <source>
        <dbReference type="ARBA" id="ARBA00004141"/>
    </source>
</evidence>
<accession>A0A5C8D8F9</accession>
<gene>
    <name evidence="9" type="ORF">EPJ79_10645</name>
</gene>
<dbReference type="Proteomes" id="UP000324638">
    <property type="component" value="Unassembled WGS sequence"/>
</dbReference>
<name>A0A5C8D8F9_9SPIR</name>
<evidence type="ECO:0000256" key="6">
    <source>
        <dbReference type="ARBA" id="ARBA00023180"/>
    </source>
</evidence>
<keyword evidence="3" id="KW-0732">Signal</keyword>
<dbReference type="EMBL" id="SAXU01000001">
    <property type="protein sequence ID" value="TXJ21550.1"/>
    <property type="molecule type" value="Genomic_DNA"/>
</dbReference>
<feature type="domain" description="TM2" evidence="8">
    <location>
        <begin position="50"/>
        <end position="98"/>
    </location>
</feature>
<reference evidence="9 10" key="1">
    <citation type="journal article" date="1992" name="Lakartidningen">
        <title>[Penicillin V and not amoxicillin is the first choice preparation in acute otitis].</title>
        <authorList>
            <person name="Kamme C."/>
            <person name="Lundgren K."/>
            <person name="Prellner K."/>
        </authorList>
    </citation>
    <scope>NUCLEOTIDE SEQUENCE [LARGE SCALE GENOMIC DNA]</scope>
    <source>
        <strain evidence="9 10">513A</strain>
    </source>
</reference>
<keyword evidence="2 7" id="KW-0812">Transmembrane</keyword>
<keyword evidence="6" id="KW-0325">Glycoprotein</keyword>
<evidence type="ECO:0000256" key="2">
    <source>
        <dbReference type="ARBA" id="ARBA00022692"/>
    </source>
</evidence>
<dbReference type="InterPro" id="IPR007829">
    <property type="entry name" value="TM2"/>
</dbReference>
<dbReference type="GO" id="GO:0016020">
    <property type="term" value="C:membrane"/>
    <property type="evidence" value="ECO:0007669"/>
    <property type="project" value="UniProtKB-SubCell"/>
</dbReference>
<evidence type="ECO:0000313" key="10">
    <source>
        <dbReference type="Proteomes" id="UP000324638"/>
    </source>
</evidence>
<dbReference type="RefSeq" id="WP_147739468.1">
    <property type="nucleotide sequence ID" value="NZ_SAXU01000001.1"/>
</dbReference>
<organism evidence="9 10">
    <name type="scientific">Brachyspira aalborgi</name>
    <dbReference type="NCBI Taxonomy" id="29522"/>
    <lineage>
        <taxon>Bacteria</taxon>
        <taxon>Pseudomonadati</taxon>
        <taxon>Spirochaetota</taxon>
        <taxon>Spirochaetia</taxon>
        <taxon>Brachyspirales</taxon>
        <taxon>Brachyspiraceae</taxon>
        <taxon>Brachyspira</taxon>
    </lineage>
</organism>
<feature type="transmembrane region" description="Helical" evidence="7">
    <location>
        <begin position="53"/>
        <end position="73"/>
    </location>
</feature>
<evidence type="ECO:0000256" key="5">
    <source>
        <dbReference type="ARBA" id="ARBA00023136"/>
    </source>
</evidence>